<evidence type="ECO:0000256" key="5">
    <source>
        <dbReference type="PIRSR" id="PIRSR615500-1"/>
    </source>
</evidence>
<reference evidence="11 12" key="1">
    <citation type="submission" date="2020-08" db="EMBL/GenBank/DDBJ databases">
        <title>Sequencing the genomes of 1000 actinobacteria strains.</title>
        <authorList>
            <person name="Klenk H.-P."/>
        </authorList>
    </citation>
    <scope>NUCLEOTIDE SEQUENCE [LARGE SCALE GENOMIC DNA]</scope>
    <source>
        <strain evidence="11 12">DSM 28967</strain>
    </source>
</reference>
<feature type="active site" description="Charge relay system" evidence="5 6">
    <location>
        <position position="424"/>
    </location>
</feature>
<dbReference type="EMBL" id="JACHMY010000001">
    <property type="protein sequence ID" value="MBB5835247.1"/>
    <property type="molecule type" value="Genomic_DNA"/>
</dbReference>
<evidence type="ECO:0000256" key="3">
    <source>
        <dbReference type="ARBA" id="ARBA00022801"/>
    </source>
</evidence>
<dbReference type="PANTHER" id="PTHR43806:SF11">
    <property type="entry name" value="CEREVISIN-RELATED"/>
    <property type="match status" value="1"/>
</dbReference>
<evidence type="ECO:0000259" key="10">
    <source>
        <dbReference type="Pfam" id="PF00082"/>
    </source>
</evidence>
<dbReference type="InterPro" id="IPR036852">
    <property type="entry name" value="Peptidase_S8/S53_dom_sf"/>
</dbReference>
<dbReference type="SUPFAM" id="SSF52743">
    <property type="entry name" value="Subtilisin-like"/>
    <property type="match status" value="1"/>
</dbReference>
<evidence type="ECO:0000256" key="1">
    <source>
        <dbReference type="ARBA" id="ARBA00011073"/>
    </source>
</evidence>
<feature type="domain" description="Peptidase S8/S53" evidence="10">
    <location>
        <begin position="201"/>
        <end position="457"/>
    </location>
</feature>
<comment type="similarity">
    <text evidence="1 6 7">Belongs to the peptidase S8 family.</text>
</comment>
<dbReference type="GO" id="GO:0006508">
    <property type="term" value="P:proteolysis"/>
    <property type="evidence" value="ECO:0007669"/>
    <property type="project" value="UniProtKB-KW"/>
</dbReference>
<protein>
    <submittedName>
        <fullName evidence="11">Subtilisin family serine protease</fullName>
    </submittedName>
</protein>
<dbReference type="GO" id="GO:0004252">
    <property type="term" value="F:serine-type endopeptidase activity"/>
    <property type="evidence" value="ECO:0007669"/>
    <property type="project" value="UniProtKB-UniRule"/>
</dbReference>
<dbReference type="InterPro" id="IPR050131">
    <property type="entry name" value="Peptidase_S8_subtilisin-like"/>
</dbReference>
<evidence type="ECO:0000256" key="8">
    <source>
        <dbReference type="SAM" id="MobiDB-lite"/>
    </source>
</evidence>
<gene>
    <name evidence="11" type="ORF">HDA39_001981</name>
</gene>
<dbReference type="PROSITE" id="PS51892">
    <property type="entry name" value="SUBTILASE"/>
    <property type="match status" value="1"/>
</dbReference>
<dbReference type="PANTHER" id="PTHR43806">
    <property type="entry name" value="PEPTIDASE S8"/>
    <property type="match status" value="1"/>
</dbReference>
<feature type="active site" description="Charge relay system" evidence="5 6">
    <location>
        <position position="250"/>
    </location>
</feature>
<evidence type="ECO:0000256" key="2">
    <source>
        <dbReference type="ARBA" id="ARBA00022670"/>
    </source>
</evidence>
<feature type="compositionally biased region" description="Basic and acidic residues" evidence="8">
    <location>
        <begin position="235"/>
        <end position="250"/>
    </location>
</feature>
<comment type="caution">
    <text evidence="11">The sequence shown here is derived from an EMBL/GenBank/DDBJ whole genome shotgun (WGS) entry which is preliminary data.</text>
</comment>
<evidence type="ECO:0000256" key="7">
    <source>
        <dbReference type="RuleBase" id="RU003355"/>
    </source>
</evidence>
<dbReference type="InterPro" id="IPR022398">
    <property type="entry name" value="Peptidase_S8_His-AS"/>
</dbReference>
<dbReference type="RefSeq" id="WP_184794921.1">
    <property type="nucleotide sequence ID" value="NZ_JACHMY010000001.1"/>
</dbReference>
<dbReference type="GO" id="GO:0005975">
    <property type="term" value="P:carbohydrate metabolic process"/>
    <property type="evidence" value="ECO:0007669"/>
    <property type="project" value="UniProtKB-ARBA"/>
</dbReference>
<feature type="signal peptide" evidence="9">
    <location>
        <begin position="1"/>
        <end position="28"/>
    </location>
</feature>
<dbReference type="PROSITE" id="PS00136">
    <property type="entry name" value="SUBTILASE_ASP"/>
    <property type="match status" value="1"/>
</dbReference>
<feature type="active site" description="Charge relay system" evidence="5 6">
    <location>
        <position position="210"/>
    </location>
</feature>
<feature type="region of interest" description="Disordered" evidence="8">
    <location>
        <begin position="231"/>
        <end position="252"/>
    </location>
</feature>
<keyword evidence="4 6" id="KW-0720">Serine protease</keyword>
<dbReference type="Gene3D" id="3.40.50.200">
    <property type="entry name" value="Peptidase S8/S53 domain"/>
    <property type="match status" value="1"/>
</dbReference>
<dbReference type="PRINTS" id="PR00723">
    <property type="entry name" value="SUBTILISIN"/>
</dbReference>
<keyword evidence="3 6" id="KW-0378">Hydrolase</keyword>
<accession>A0A7W9MTI7</accession>
<dbReference type="Pfam" id="PF00082">
    <property type="entry name" value="Peptidase_S8"/>
    <property type="match status" value="1"/>
</dbReference>
<dbReference type="PROSITE" id="PS00137">
    <property type="entry name" value="SUBTILASE_HIS"/>
    <property type="match status" value="1"/>
</dbReference>
<dbReference type="Proteomes" id="UP000549971">
    <property type="component" value="Unassembled WGS sequence"/>
</dbReference>
<organism evidence="11 12">
    <name type="scientific">Kribbella italica</name>
    <dbReference type="NCBI Taxonomy" id="1540520"/>
    <lineage>
        <taxon>Bacteria</taxon>
        <taxon>Bacillati</taxon>
        <taxon>Actinomycetota</taxon>
        <taxon>Actinomycetes</taxon>
        <taxon>Propionibacteriales</taxon>
        <taxon>Kribbellaceae</taxon>
        <taxon>Kribbella</taxon>
    </lineage>
</organism>
<feature type="chain" id="PRO_5030509368" evidence="9">
    <location>
        <begin position="29"/>
        <end position="1077"/>
    </location>
</feature>
<dbReference type="Gene3D" id="2.60.40.10">
    <property type="entry name" value="Immunoglobulins"/>
    <property type="match status" value="1"/>
</dbReference>
<dbReference type="InterPro" id="IPR023828">
    <property type="entry name" value="Peptidase_S8_Ser-AS"/>
</dbReference>
<dbReference type="InterPro" id="IPR000209">
    <property type="entry name" value="Peptidase_S8/S53_dom"/>
</dbReference>
<keyword evidence="9" id="KW-0732">Signal</keyword>
<dbReference type="PROSITE" id="PS00138">
    <property type="entry name" value="SUBTILASE_SER"/>
    <property type="match status" value="1"/>
</dbReference>
<dbReference type="InterPro" id="IPR023827">
    <property type="entry name" value="Peptidase_S8_Asp-AS"/>
</dbReference>
<sequence length="1077" mass="112112">MPRLRSVVPRVSLVVAVLITGLPWTAGAATVPPAGAVPPAVVEPSATVTLLTGDKVVVDGSDVRIEPKVQGTAFSVRRDAGRVTVIPSTVADLVPSVLDPALFDVTGLVEMRYDDAHRADLPVITANAGLGLRSARQLTSINATAGTIAKNSQPTLGRSTGKIWLDRKLAATSVASPSTSTSDSYLEQVQAPAAWARGLDGRGVKVAVLDTGVDSGHPALAGKVAAAEDFTASAQEDHAGRASAEDDNGHGTHVASLVVGSGAGSDGARRGIAPAAELSSGKVLAADGFGQESWVIAGMEWAAAQGADLVNLSLSSTPGDGDDLVSTALDRLTASYGTLFVAAAGNRGNFGATPYTIGSPGIAASALTVGAVDAADRQANFSSEGPTKGTYRLKPDLAAPGVNIPGAKAGARDGELYVPMSGTSQATPLVTGAAALLLQEHPSKTWQQLKTAVVASTAPAGAGWTLGNGRLDLARQSTLSTDLASLDFAYLRHPDKQPRSQVVTVTNSGTAPVTLPVTDVERSPSSVTAPADAVTAEPPTLTIPAGSSASTRITVDPALLPDDRWEGTVSLGDLRLALGLYDEPPRYDLTVKVLDRNGTPYAGGKVTAFDYVTGNSNNLTLDAQGTAKVRLAPGRWSLLSAVTTGSTFSLAGTAELTITGDTSYLIDARRAQGLRAPAIEGQPTRLTESAVSVSRHADSRGVSDFYFFTPEQIAAGTVFIQPTTKLTGTGSFEASNRWRLEPTGPSTTAAYELLLVKDHFPLASKLTRQDVARMARVDNTFGSVSGTGRQVVTRAWATKESRVGWVSRRPVQVPSRQFELLTADPGALWNQCLTAATGTDLCDRENLPFPSRARVDRSFGLTLHPTMFVASHSQTSMFADVGLGDAFHRSKPPASAYKERRIALSRNGIPVGEAAAGSAYFPVPRASARFRLEQSWTLDPAIFPTADKASTIWNYTSAAPDPTKATGVPPALLQVGYDATVDGFGRAPAWRPLTIDLLVDHLTGSTASRVTGAKLWYSADNGRRWTQALVVPVAGKYTALVPPWSVLPGKTLSLRAVATDAAGGSINQTVLNAIPVT</sequence>
<evidence type="ECO:0000256" key="4">
    <source>
        <dbReference type="ARBA" id="ARBA00022825"/>
    </source>
</evidence>
<evidence type="ECO:0000256" key="6">
    <source>
        <dbReference type="PROSITE-ProRule" id="PRU01240"/>
    </source>
</evidence>
<dbReference type="AlphaFoldDB" id="A0A7W9MTI7"/>
<dbReference type="InterPro" id="IPR015500">
    <property type="entry name" value="Peptidase_S8_subtilisin-rel"/>
</dbReference>
<keyword evidence="12" id="KW-1185">Reference proteome</keyword>
<evidence type="ECO:0000313" key="12">
    <source>
        <dbReference type="Proteomes" id="UP000549971"/>
    </source>
</evidence>
<name>A0A7W9MTI7_9ACTN</name>
<proteinExistence type="inferred from homology"/>
<evidence type="ECO:0000256" key="9">
    <source>
        <dbReference type="SAM" id="SignalP"/>
    </source>
</evidence>
<evidence type="ECO:0000313" key="11">
    <source>
        <dbReference type="EMBL" id="MBB5835247.1"/>
    </source>
</evidence>
<keyword evidence="2 6" id="KW-0645">Protease</keyword>
<dbReference type="InterPro" id="IPR013783">
    <property type="entry name" value="Ig-like_fold"/>
</dbReference>